<proteinExistence type="predicted"/>
<gene>
    <name evidence="2" type="ORF">JCM19237_5761</name>
</gene>
<accession>A0A090QKT5</accession>
<evidence type="ECO:0000313" key="3">
    <source>
        <dbReference type="Proteomes" id="UP000029227"/>
    </source>
</evidence>
<dbReference type="EMBL" id="BBMN01000001">
    <property type="protein sequence ID" value="GAL02868.1"/>
    <property type="molecule type" value="Genomic_DNA"/>
</dbReference>
<sequence>MKKLLLALALIPSFASANVIPTLPDVVKLAGPYEITENEAQSSVIHLYVPTGGVGVVGILGGDKFSIAEDNSSNIQLKITDNENTVFIDNNMGVGKVSSIGIGTYCGRSISISVHSIGTDSKAEQIKPKLAITSTACPASMAKKAEK</sequence>
<name>A0A090QKT5_9GAMM</name>
<keyword evidence="1" id="KW-0732">Signal</keyword>
<evidence type="ECO:0000256" key="1">
    <source>
        <dbReference type="SAM" id="SignalP"/>
    </source>
</evidence>
<protein>
    <recommendedName>
        <fullName evidence="4">Pilus formation protein N-terminal domain-containing protein</fullName>
    </recommendedName>
</protein>
<evidence type="ECO:0008006" key="4">
    <source>
        <dbReference type="Google" id="ProtNLM"/>
    </source>
</evidence>
<dbReference type="Proteomes" id="UP000029227">
    <property type="component" value="Unassembled WGS sequence"/>
</dbReference>
<comment type="caution">
    <text evidence="2">The sequence shown here is derived from an EMBL/GenBank/DDBJ whole genome shotgun (WGS) entry which is preliminary data.</text>
</comment>
<reference evidence="2 3" key="1">
    <citation type="journal article" date="2014" name="Genome Announc.">
        <title>Draft Genome Sequences of Two Vibrionaceae Species, Vibrio ponticus C121 and Photobacterium aphoticum C119, Isolated as Coral Reef Microbiota.</title>
        <authorList>
            <person name="Al-saari N."/>
            <person name="Meirelles P.M."/>
            <person name="Mino S."/>
            <person name="Suda W."/>
            <person name="Oshima K."/>
            <person name="Hattori M."/>
            <person name="Ohkuma M."/>
            <person name="Thompson F.L."/>
            <person name="Gomez-Gil B."/>
            <person name="Sawabe T."/>
            <person name="Sawabe T."/>
        </authorList>
    </citation>
    <scope>NUCLEOTIDE SEQUENCE [LARGE SCALE GENOMIC DNA]</scope>
    <source>
        <strain evidence="2 3">JCM 19237</strain>
    </source>
</reference>
<organism evidence="2 3">
    <name type="scientific">Photobacterium aphoticum</name>
    <dbReference type="NCBI Taxonomy" id="754436"/>
    <lineage>
        <taxon>Bacteria</taxon>
        <taxon>Pseudomonadati</taxon>
        <taxon>Pseudomonadota</taxon>
        <taxon>Gammaproteobacteria</taxon>
        <taxon>Vibrionales</taxon>
        <taxon>Vibrionaceae</taxon>
        <taxon>Photobacterium</taxon>
    </lineage>
</organism>
<feature type="signal peptide" evidence="1">
    <location>
        <begin position="1"/>
        <end position="17"/>
    </location>
</feature>
<dbReference type="AlphaFoldDB" id="A0A090QKT5"/>
<feature type="chain" id="PRO_5001863435" description="Pilus formation protein N-terminal domain-containing protein" evidence="1">
    <location>
        <begin position="18"/>
        <end position="147"/>
    </location>
</feature>
<evidence type="ECO:0000313" key="2">
    <source>
        <dbReference type="EMBL" id="GAL02868.1"/>
    </source>
</evidence>